<evidence type="ECO:0000256" key="4">
    <source>
        <dbReference type="ARBA" id="ARBA00022989"/>
    </source>
</evidence>
<protein>
    <recommendedName>
        <fullName evidence="7">Cardiolipin synthase N-terminal domain-containing protein</fullName>
    </recommendedName>
</protein>
<evidence type="ECO:0000256" key="3">
    <source>
        <dbReference type="ARBA" id="ARBA00022692"/>
    </source>
</evidence>
<gene>
    <name evidence="8" type="ORF">OP8BY_2497</name>
</gene>
<comment type="subcellular location">
    <subcellularLocation>
        <location evidence="1">Cell membrane</location>
        <topology evidence="1">Multi-pass membrane protein</topology>
    </subcellularLocation>
</comment>
<keyword evidence="5 6" id="KW-0472">Membrane</keyword>
<evidence type="ECO:0000256" key="2">
    <source>
        <dbReference type="ARBA" id="ARBA00022475"/>
    </source>
</evidence>
<keyword evidence="4 6" id="KW-1133">Transmembrane helix</keyword>
<dbReference type="InterPro" id="IPR027379">
    <property type="entry name" value="CLS_N"/>
</dbReference>
<feature type="transmembrane region" description="Helical" evidence="6">
    <location>
        <begin position="7"/>
        <end position="26"/>
    </location>
</feature>
<keyword evidence="2" id="KW-1003">Cell membrane</keyword>
<evidence type="ECO:0000256" key="1">
    <source>
        <dbReference type="ARBA" id="ARBA00004651"/>
    </source>
</evidence>
<sequence length="69" mass="7764">MFSLMELFIILVLISLPLFLIALIDILKHDFPGNDKLVWILVVIFFPLVGSILYLIIGKKARIKKPAAG</sequence>
<dbReference type="Proteomes" id="UP000257323">
    <property type="component" value="Unassembled WGS sequence"/>
</dbReference>
<dbReference type="AlphaFoldDB" id="A0A3E2BIW5"/>
<organism evidence="8 9">
    <name type="scientific">Candidatus Saccharicenans subterraneus</name>
    <dbReference type="NCBI Taxonomy" id="2508984"/>
    <lineage>
        <taxon>Bacteria</taxon>
        <taxon>Candidatus Aminicenantota</taxon>
        <taxon>Candidatus Aminicenantia</taxon>
        <taxon>Candidatus Aminicenantales</taxon>
        <taxon>Candidatus Saccharicenantaceae</taxon>
        <taxon>Candidatus Saccharicenans</taxon>
    </lineage>
</organism>
<proteinExistence type="predicted"/>
<comment type="caution">
    <text evidence="8">The sequence shown here is derived from an EMBL/GenBank/DDBJ whole genome shotgun (WGS) entry which is preliminary data.</text>
</comment>
<evidence type="ECO:0000313" key="8">
    <source>
        <dbReference type="EMBL" id="RFT14671.1"/>
    </source>
</evidence>
<dbReference type="EMBL" id="QUAH01000024">
    <property type="protein sequence ID" value="RFT14671.1"/>
    <property type="molecule type" value="Genomic_DNA"/>
</dbReference>
<feature type="transmembrane region" description="Helical" evidence="6">
    <location>
        <begin position="38"/>
        <end position="57"/>
    </location>
</feature>
<evidence type="ECO:0000313" key="9">
    <source>
        <dbReference type="Proteomes" id="UP000257323"/>
    </source>
</evidence>
<name>A0A3E2BIW5_9BACT</name>
<evidence type="ECO:0000259" key="7">
    <source>
        <dbReference type="Pfam" id="PF13396"/>
    </source>
</evidence>
<keyword evidence="3 6" id="KW-0812">Transmembrane</keyword>
<evidence type="ECO:0000256" key="6">
    <source>
        <dbReference type="SAM" id="Phobius"/>
    </source>
</evidence>
<accession>A0A3E2BIW5</accession>
<feature type="domain" description="Cardiolipin synthase N-terminal" evidence="7">
    <location>
        <begin position="18"/>
        <end position="58"/>
    </location>
</feature>
<evidence type="ECO:0000256" key="5">
    <source>
        <dbReference type="ARBA" id="ARBA00023136"/>
    </source>
</evidence>
<dbReference type="Pfam" id="PF13396">
    <property type="entry name" value="PLDc_N"/>
    <property type="match status" value="1"/>
</dbReference>
<dbReference type="GO" id="GO:0005886">
    <property type="term" value="C:plasma membrane"/>
    <property type="evidence" value="ECO:0007669"/>
    <property type="project" value="UniProtKB-SubCell"/>
</dbReference>
<reference evidence="8 9" key="1">
    <citation type="submission" date="2018-08" db="EMBL/GenBank/DDBJ databases">
        <title>Genome analysis of the thermophilic bacterium of the candidate phylum Aminicenantes from deep subsurface aquifer revealed its physiology and ecological role.</title>
        <authorList>
            <person name="Kadnikov V.V."/>
            <person name="Mardanov A.V."/>
            <person name="Beletsky A.V."/>
            <person name="Karnachuk O.V."/>
            <person name="Ravin N.V."/>
        </authorList>
    </citation>
    <scope>NUCLEOTIDE SEQUENCE [LARGE SCALE GENOMIC DNA]</scope>
    <source>
        <strain evidence="8">BY38</strain>
    </source>
</reference>